<dbReference type="Gene3D" id="2.40.50.40">
    <property type="match status" value="1"/>
</dbReference>
<feature type="domain" description="Chemokine interleukin-8-like" evidence="7">
    <location>
        <begin position="31"/>
        <end position="92"/>
    </location>
</feature>
<keyword evidence="3" id="KW-0202">Cytokine</keyword>
<dbReference type="Pfam" id="PF00048">
    <property type="entry name" value="IL8"/>
    <property type="match status" value="1"/>
</dbReference>
<dbReference type="InterPro" id="IPR001089">
    <property type="entry name" value="Chemokine_CXC"/>
</dbReference>
<dbReference type="AlphaFoldDB" id="A0A9W7X2G9"/>
<accession>A0A9W7X2G9</accession>
<reference evidence="8" key="1">
    <citation type="submission" date="2021-02" db="EMBL/GenBank/DDBJ databases">
        <title>Comparative genomics reveals that relaxation of natural selection precedes convergent phenotypic evolution of cavefish.</title>
        <authorList>
            <person name="Peng Z."/>
        </authorList>
    </citation>
    <scope>NUCLEOTIDE SEQUENCE</scope>
    <source>
        <tissue evidence="8">Muscle</tissue>
    </source>
</reference>
<evidence type="ECO:0000313" key="8">
    <source>
        <dbReference type="EMBL" id="KAI7812721.1"/>
    </source>
</evidence>
<evidence type="ECO:0000256" key="2">
    <source>
        <dbReference type="ARBA" id="ARBA00010665"/>
    </source>
</evidence>
<evidence type="ECO:0000256" key="4">
    <source>
        <dbReference type="ARBA" id="ARBA00022525"/>
    </source>
</evidence>
<comment type="subcellular location">
    <subcellularLocation>
        <location evidence="1">Secreted</location>
    </subcellularLocation>
</comment>
<dbReference type="GO" id="GO:0006952">
    <property type="term" value="P:defense response"/>
    <property type="evidence" value="ECO:0007669"/>
    <property type="project" value="InterPro"/>
</dbReference>
<dbReference type="InterPro" id="IPR033899">
    <property type="entry name" value="CXC_Chemokine_domain"/>
</dbReference>
<dbReference type="CDD" id="cd00273">
    <property type="entry name" value="Chemokine_CXC"/>
    <property type="match status" value="1"/>
</dbReference>
<evidence type="ECO:0000256" key="3">
    <source>
        <dbReference type="ARBA" id="ARBA00022514"/>
    </source>
</evidence>
<protein>
    <submittedName>
        <fullName evidence="8">C-X-C motif chemokine 13</fullName>
    </submittedName>
</protein>
<dbReference type="InterPro" id="IPR039809">
    <property type="entry name" value="Chemokine_b/g/d"/>
</dbReference>
<proteinExistence type="inferred from homology"/>
<feature type="chain" id="PRO_5040939681" evidence="6">
    <location>
        <begin position="23"/>
        <end position="108"/>
    </location>
</feature>
<evidence type="ECO:0000256" key="5">
    <source>
        <dbReference type="ARBA" id="ARBA00054901"/>
    </source>
</evidence>
<feature type="signal peptide" evidence="6">
    <location>
        <begin position="1"/>
        <end position="22"/>
    </location>
</feature>
<dbReference type="PANTHER" id="PTHR12015:SF203">
    <property type="entry name" value="CHEMOKINE INTERLEUKIN-8-LIKE DOMAIN-CONTAINING PROTEIN"/>
    <property type="match status" value="1"/>
</dbReference>
<evidence type="ECO:0000259" key="7">
    <source>
        <dbReference type="SMART" id="SM00199"/>
    </source>
</evidence>
<dbReference type="OrthoDB" id="9948647at2759"/>
<dbReference type="GO" id="GO:0005615">
    <property type="term" value="C:extracellular space"/>
    <property type="evidence" value="ECO:0007669"/>
    <property type="project" value="UniProtKB-KW"/>
</dbReference>
<comment type="similarity">
    <text evidence="2">Belongs to the intercrine alpha (chemokine CxC) family.</text>
</comment>
<dbReference type="PANTHER" id="PTHR12015">
    <property type="entry name" value="SMALL INDUCIBLE CYTOKINE A"/>
    <property type="match status" value="1"/>
</dbReference>
<organism evidence="8 9">
    <name type="scientific">Triplophysa rosa</name>
    <name type="common">Cave loach</name>
    <dbReference type="NCBI Taxonomy" id="992332"/>
    <lineage>
        <taxon>Eukaryota</taxon>
        <taxon>Metazoa</taxon>
        <taxon>Chordata</taxon>
        <taxon>Craniata</taxon>
        <taxon>Vertebrata</taxon>
        <taxon>Euteleostomi</taxon>
        <taxon>Actinopterygii</taxon>
        <taxon>Neopterygii</taxon>
        <taxon>Teleostei</taxon>
        <taxon>Ostariophysi</taxon>
        <taxon>Cypriniformes</taxon>
        <taxon>Nemacheilidae</taxon>
        <taxon>Triplophysa</taxon>
    </lineage>
</organism>
<evidence type="ECO:0000256" key="6">
    <source>
        <dbReference type="SAM" id="SignalP"/>
    </source>
</evidence>
<dbReference type="GO" id="GO:0042056">
    <property type="term" value="F:chemoattractant activity"/>
    <property type="evidence" value="ECO:0007669"/>
    <property type="project" value="UniProtKB-ARBA"/>
</dbReference>
<sequence>MTLRTHLLLAATAVCCFTALLAFPMDGFATNNKCRCITTTTSIIPPRLFKRIEILPQGAHCRQTEIVITKKNNQIVCVDPDAKWINNVLSKVMKSKRAVKESIEPTVA</sequence>
<dbReference type="InterPro" id="IPR036048">
    <property type="entry name" value="Interleukin_8-like_sf"/>
</dbReference>
<evidence type="ECO:0000313" key="9">
    <source>
        <dbReference type="Proteomes" id="UP001059041"/>
    </source>
</evidence>
<dbReference type="FunFam" id="2.40.50.40:FF:000004">
    <property type="entry name" value="C-X-C motif chemokine"/>
    <property type="match status" value="1"/>
</dbReference>
<dbReference type="InterPro" id="IPR001811">
    <property type="entry name" value="Chemokine_IL8-like_dom"/>
</dbReference>
<gene>
    <name evidence="8" type="ORF">IRJ41_007824</name>
</gene>
<comment type="function">
    <text evidence="5">Ligand for cxcr3.2. Chemotactic for macrophages.</text>
</comment>
<dbReference type="Proteomes" id="UP001059041">
    <property type="component" value="Linkage Group LG2"/>
</dbReference>
<dbReference type="EMBL" id="JAFHDT010000002">
    <property type="protein sequence ID" value="KAI7812721.1"/>
    <property type="molecule type" value="Genomic_DNA"/>
</dbReference>
<dbReference type="SUPFAM" id="SSF54117">
    <property type="entry name" value="Interleukin 8-like chemokines"/>
    <property type="match status" value="1"/>
</dbReference>
<dbReference type="PRINTS" id="PR00437">
    <property type="entry name" value="SMALLCYTKCXC"/>
</dbReference>
<keyword evidence="9" id="KW-1185">Reference proteome</keyword>
<comment type="caution">
    <text evidence="8">The sequence shown here is derived from an EMBL/GenBank/DDBJ whole genome shotgun (WGS) entry which is preliminary data.</text>
</comment>
<keyword evidence="4" id="KW-0964">Secreted</keyword>
<dbReference type="SMART" id="SM00199">
    <property type="entry name" value="SCY"/>
    <property type="match status" value="1"/>
</dbReference>
<name>A0A9W7X2G9_TRIRA</name>
<dbReference type="GO" id="GO:0006955">
    <property type="term" value="P:immune response"/>
    <property type="evidence" value="ECO:0007669"/>
    <property type="project" value="InterPro"/>
</dbReference>
<keyword evidence="6" id="KW-0732">Signal</keyword>
<evidence type="ECO:0000256" key="1">
    <source>
        <dbReference type="ARBA" id="ARBA00004613"/>
    </source>
</evidence>
<dbReference type="GO" id="GO:0008009">
    <property type="term" value="F:chemokine activity"/>
    <property type="evidence" value="ECO:0007669"/>
    <property type="project" value="InterPro"/>
</dbReference>